<evidence type="ECO:0000259" key="4">
    <source>
        <dbReference type="Pfam" id="PF01826"/>
    </source>
</evidence>
<dbReference type="Pfam" id="PF01826">
    <property type="entry name" value="TIL"/>
    <property type="match status" value="1"/>
</dbReference>
<dbReference type="PANTHER" id="PTHR23259">
    <property type="entry name" value="RIDDLE"/>
    <property type="match status" value="1"/>
</dbReference>
<evidence type="ECO:0000256" key="2">
    <source>
        <dbReference type="ARBA" id="ARBA00022900"/>
    </source>
</evidence>
<accession>A0A0N5AS92</accession>
<keyword evidence="1" id="KW-0646">Protease inhibitor</keyword>
<dbReference type="InterPro" id="IPR036084">
    <property type="entry name" value="Ser_inhib-like_sf"/>
</dbReference>
<sequence length="141" mass="15386">MYLSYEASWKHANKLSPLLQSRTSPIPDVSPVSNAYDYRQLRICPENEEFGLCLECEETCGEFYPMCSMGCEGVGCHCKPGFLRYGEICVRPSDCPQDSLSGLLGGGGVEGGYNGFDPDYAYGGYYPGGYGGFPLKSKKKA</sequence>
<dbReference type="GO" id="GO:0004867">
    <property type="term" value="F:serine-type endopeptidase inhibitor activity"/>
    <property type="evidence" value="ECO:0007669"/>
    <property type="project" value="UniProtKB-KW"/>
</dbReference>
<dbReference type="SUPFAM" id="SSF57567">
    <property type="entry name" value="Serine protease inhibitors"/>
    <property type="match status" value="1"/>
</dbReference>
<keyword evidence="3" id="KW-1015">Disulfide bond</keyword>
<reference evidence="6" key="1">
    <citation type="submission" date="2017-02" db="UniProtKB">
        <authorList>
            <consortium name="WormBaseParasite"/>
        </authorList>
    </citation>
    <scope>IDENTIFICATION</scope>
</reference>
<dbReference type="PANTHER" id="PTHR23259:SF70">
    <property type="entry name" value="ACCESSORY GLAND PROTEIN ACP62F-RELATED"/>
    <property type="match status" value="1"/>
</dbReference>
<evidence type="ECO:0000256" key="1">
    <source>
        <dbReference type="ARBA" id="ARBA00022690"/>
    </source>
</evidence>
<evidence type="ECO:0000313" key="6">
    <source>
        <dbReference type="WBParaSite" id="SMUV_0000765001-mRNA-1"/>
    </source>
</evidence>
<dbReference type="Proteomes" id="UP000046393">
    <property type="component" value="Unplaced"/>
</dbReference>
<proteinExistence type="predicted"/>
<protein>
    <submittedName>
        <fullName evidence="6">TIL domain-containing protein</fullName>
    </submittedName>
</protein>
<evidence type="ECO:0000313" key="5">
    <source>
        <dbReference type="Proteomes" id="UP000046393"/>
    </source>
</evidence>
<organism evidence="5 6">
    <name type="scientific">Syphacia muris</name>
    <dbReference type="NCBI Taxonomy" id="451379"/>
    <lineage>
        <taxon>Eukaryota</taxon>
        <taxon>Metazoa</taxon>
        <taxon>Ecdysozoa</taxon>
        <taxon>Nematoda</taxon>
        <taxon>Chromadorea</taxon>
        <taxon>Rhabditida</taxon>
        <taxon>Spirurina</taxon>
        <taxon>Oxyuridomorpha</taxon>
        <taxon>Oxyuroidea</taxon>
        <taxon>Oxyuridae</taxon>
        <taxon>Syphacia</taxon>
    </lineage>
</organism>
<keyword evidence="2" id="KW-0722">Serine protease inhibitor</keyword>
<dbReference type="Gene3D" id="2.10.25.10">
    <property type="entry name" value="Laminin"/>
    <property type="match status" value="1"/>
</dbReference>
<dbReference type="WBParaSite" id="SMUV_0000765001-mRNA-1">
    <property type="protein sequence ID" value="SMUV_0000765001-mRNA-1"/>
    <property type="gene ID" value="SMUV_0000765001"/>
</dbReference>
<evidence type="ECO:0000256" key="3">
    <source>
        <dbReference type="ARBA" id="ARBA00023157"/>
    </source>
</evidence>
<dbReference type="InterPro" id="IPR051368">
    <property type="entry name" value="SerProtInhib-TIL_Domain"/>
</dbReference>
<dbReference type="AlphaFoldDB" id="A0A0N5AS92"/>
<dbReference type="InterPro" id="IPR002919">
    <property type="entry name" value="TIL_dom"/>
</dbReference>
<feature type="domain" description="TIL" evidence="4">
    <location>
        <begin position="44"/>
        <end position="95"/>
    </location>
</feature>
<name>A0A0N5AS92_9BILA</name>
<dbReference type="CDD" id="cd19941">
    <property type="entry name" value="TIL"/>
    <property type="match status" value="1"/>
</dbReference>
<keyword evidence="5" id="KW-1185">Reference proteome</keyword>